<dbReference type="SUPFAM" id="SSF89562">
    <property type="entry name" value="RraA-like"/>
    <property type="match status" value="1"/>
</dbReference>
<dbReference type="RefSeq" id="WP_123694925.1">
    <property type="nucleotide sequence ID" value="NZ_AP019700.1"/>
</dbReference>
<dbReference type="Proteomes" id="UP000278222">
    <property type="component" value="Unassembled WGS sequence"/>
</dbReference>
<reference evidence="6 7" key="1">
    <citation type="submission" date="2018-11" db="EMBL/GenBank/DDBJ databases">
        <title>Genomic Encyclopedia of Type Strains, Phase IV (KMG-IV): sequencing the most valuable type-strain genomes for metagenomic binning, comparative biology and taxonomic classification.</title>
        <authorList>
            <person name="Goeker M."/>
        </authorList>
    </citation>
    <scope>NUCLEOTIDE SEQUENCE [LARGE SCALE GENOMIC DNA]</scope>
    <source>
        <strain evidence="6 7">DSM 5900</strain>
    </source>
</reference>
<evidence type="ECO:0000256" key="1">
    <source>
        <dbReference type="ARBA" id="ARBA00001968"/>
    </source>
</evidence>
<protein>
    <recommendedName>
        <fullName evidence="2">Putative 4-hydroxy-4-methyl-2-oxoglutarate aldolase</fullName>
    </recommendedName>
    <alternativeName>
        <fullName evidence="3">Regulator of ribonuclease activity homolog</fullName>
    </alternativeName>
    <alternativeName>
        <fullName evidence="4">RraA-like protein</fullName>
    </alternativeName>
</protein>
<sequence length="234" mass="25364">MTNLTQADFDALTAWDTPTICNALELVAPARRATGFTTRHLHCPFPGLKPIIGYARTAMIRSKHVPTRDKAAMRQQRTGYYEYVAAGPRPTVSVIQDLDGPDAGFGAFWGEVQTNIHKGLGCLGVVTDGCIRDLDMVADGFQMLAANYAPSHAHVHLVDFGNQVQVAGMIVSSNDLIHADRHGAVVVPADVVKKIPAAIDLLNRREKVILDAAKAADFDIEKLKKAMGEADEIH</sequence>
<dbReference type="PANTHER" id="PTHR33254">
    <property type="entry name" value="4-HYDROXY-4-METHYL-2-OXOGLUTARATE ALDOLASE 3-RELATED"/>
    <property type="match status" value="1"/>
</dbReference>
<dbReference type="Gene3D" id="3.50.30.40">
    <property type="entry name" value="Ribonuclease E inhibitor RraA/RraA-like"/>
    <property type="match status" value="1"/>
</dbReference>
<name>A0A3N1KSG0_9PROT</name>
<feature type="binding site" evidence="5">
    <location>
        <position position="132"/>
    </location>
    <ligand>
        <name>substrate</name>
    </ligand>
</feature>
<evidence type="ECO:0000313" key="7">
    <source>
        <dbReference type="Proteomes" id="UP000278222"/>
    </source>
</evidence>
<dbReference type="PANTHER" id="PTHR33254:SF4">
    <property type="entry name" value="4-HYDROXY-4-METHYL-2-OXOGLUTARATE ALDOLASE 3-RELATED"/>
    <property type="match status" value="1"/>
</dbReference>
<comment type="cofactor">
    <cofactor evidence="1">
        <name>a divalent metal cation</name>
        <dbReference type="ChEBI" id="CHEBI:60240"/>
    </cofactor>
</comment>
<dbReference type="Pfam" id="PF03737">
    <property type="entry name" value="RraA-like"/>
    <property type="match status" value="1"/>
</dbReference>
<organism evidence="6 7">
    <name type="scientific">Stella humosa</name>
    <dbReference type="NCBI Taxonomy" id="94"/>
    <lineage>
        <taxon>Bacteria</taxon>
        <taxon>Pseudomonadati</taxon>
        <taxon>Pseudomonadota</taxon>
        <taxon>Alphaproteobacteria</taxon>
        <taxon>Rhodospirillales</taxon>
        <taxon>Stellaceae</taxon>
        <taxon>Stella</taxon>
    </lineage>
</organism>
<comment type="caution">
    <text evidence="6">The sequence shown here is derived from an EMBL/GenBank/DDBJ whole genome shotgun (WGS) entry which is preliminary data.</text>
</comment>
<dbReference type="EMBL" id="RJKX01000018">
    <property type="protein sequence ID" value="ROP81218.1"/>
    <property type="molecule type" value="Genomic_DNA"/>
</dbReference>
<evidence type="ECO:0000256" key="2">
    <source>
        <dbReference type="ARBA" id="ARBA00016549"/>
    </source>
</evidence>
<dbReference type="CDD" id="cd16841">
    <property type="entry name" value="RraA_family"/>
    <property type="match status" value="1"/>
</dbReference>
<keyword evidence="5" id="KW-0479">Metal-binding</keyword>
<dbReference type="InterPro" id="IPR036704">
    <property type="entry name" value="RraA/RraA-like_sf"/>
</dbReference>
<dbReference type="OrthoDB" id="8912551at2"/>
<feature type="binding site" evidence="5">
    <location>
        <position position="133"/>
    </location>
    <ligand>
        <name>Mg(2+)</name>
        <dbReference type="ChEBI" id="CHEBI:18420"/>
    </ligand>
</feature>
<dbReference type="AlphaFoldDB" id="A0A3N1KSG0"/>
<evidence type="ECO:0000313" key="6">
    <source>
        <dbReference type="EMBL" id="ROP81218.1"/>
    </source>
</evidence>
<evidence type="ECO:0000256" key="3">
    <source>
        <dbReference type="ARBA" id="ARBA00029596"/>
    </source>
</evidence>
<comment type="cofactor">
    <cofactor evidence="5">
        <name>Mg(2+)</name>
        <dbReference type="ChEBI" id="CHEBI:18420"/>
    </cofactor>
</comment>
<dbReference type="GO" id="GO:0046872">
    <property type="term" value="F:metal ion binding"/>
    <property type="evidence" value="ECO:0007669"/>
    <property type="project" value="UniProtKB-KW"/>
</dbReference>
<dbReference type="InterPro" id="IPR005493">
    <property type="entry name" value="RraA/RraA-like"/>
</dbReference>
<evidence type="ECO:0000256" key="4">
    <source>
        <dbReference type="ARBA" id="ARBA00030169"/>
    </source>
</evidence>
<proteinExistence type="predicted"/>
<gene>
    <name evidence="6" type="ORF">EDC65_5074</name>
</gene>
<accession>A0A3N1KSG0</accession>
<keyword evidence="5" id="KW-0460">Magnesium</keyword>
<evidence type="ECO:0000256" key="5">
    <source>
        <dbReference type="PIRSR" id="PIRSR605493-1"/>
    </source>
</evidence>
<keyword evidence="7" id="KW-1185">Reference proteome</keyword>